<keyword evidence="1" id="KW-1133">Transmembrane helix</keyword>
<keyword evidence="1" id="KW-0472">Membrane</keyword>
<name>A0A816IGE5_BRANA</name>
<gene>
    <name evidence="2" type="ORF">DARMORV10_C03P65140.1</name>
</gene>
<evidence type="ECO:0000256" key="1">
    <source>
        <dbReference type="SAM" id="Phobius"/>
    </source>
</evidence>
<dbReference type="Proteomes" id="UP001295469">
    <property type="component" value="Chromosome C03"/>
</dbReference>
<organism evidence="2">
    <name type="scientific">Brassica napus</name>
    <name type="common">Rape</name>
    <dbReference type="NCBI Taxonomy" id="3708"/>
    <lineage>
        <taxon>Eukaryota</taxon>
        <taxon>Viridiplantae</taxon>
        <taxon>Streptophyta</taxon>
        <taxon>Embryophyta</taxon>
        <taxon>Tracheophyta</taxon>
        <taxon>Spermatophyta</taxon>
        <taxon>Magnoliopsida</taxon>
        <taxon>eudicotyledons</taxon>
        <taxon>Gunneridae</taxon>
        <taxon>Pentapetalae</taxon>
        <taxon>rosids</taxon>
        <taxon>malvids</taxon>
        <taxon>Brassicales</taxon>
        <taxon>Brassicaceae</taxon>
        <taxon>Brassiceae</taxon>
        <taxon>Brassica</taxon>
    </lineage>
</organism>
<protein>
    <submittedName>
        <fullName evidence="2">(rape) hypothetical protein</fullName>
    </submittedName>
</protein>
<reference evidence="2" key="1">
    <citation type="submission" date="2021-01" db="EMBL/GenBank/DDBJ databases">
        <authorList>
            <consortium name="Genoscope - CEA"/>
            <person name="William W."/>
        </authorList>
    </citation>
    <scope>NUCLEOTIDE SEQUENCE</scope>
</reference>
<accession>A0A816IGE5</accession>
<dbReference type="EMBL" id="HG994367">
    <property type="protein sequence ID" value="CAF1707793.1"/>
    <property type="molecule type" value="Genomic_DNA"/>
</dbReference>
<keyword evidence="1" id="KW-0812">Transmembrane</keyword>
<evidence type="ECO:0000313" key="2">
    <source>
        <dbReference type="EMBL" id="CAF1707793.1"/>
    </source>
</evidence>
<proteinExistence type="predicted"/>
<sequence>MVPSSRGSFEISKDVLILDLVCNGSAYGGLWFFRLVFKDLGLRSFSTWCGGLNDKCWFFFLLGFFSAISRGSSDVRRRSSIKRCGSSLNKVRQWVCAYPFL</sequence>
<feature type="transmembrane region" description="Helical" evidence="1">
    <location>
        <begin position="15"/>
        <end position="37"/>
    </location>
</feature>
<dbReference type="AlphaFoldDB" id="A0A816IGE5"/>